<evidence type="ECO:0000259" key="6">
    <source>
        <dbReference type="Pfam" id="PF00089"/>
    </source>
</evidence>
<dbReference type="InterPro" id="IPR033116">
    <property type="entry name" value="TRYPSIN_SER"/>
</dbReference>
<dbReference type="InterPro" id="IPR035070">
    <property type="entry name" value="Streptogrisin_prodomain"/>
</dbReference>
<dbReference type="Gene3D" id="2.40.10.10">
    <property type="entry name" value="Trypsin-like serine proteases"/>
    <property type="match status" value="2"/>
</dbReference>
<feature type="domain" description="Peptidase S1" evidence="6">
    <location>
        <begin position="243"/>
        <end position="387"/>
    </location>
</feature>
<dbReference type="PRINTS" id="PR00861">
    <property type="entry name" value="ALYTICPTASE"/>
</dbReference>
<dbReference type="InterPro" id="IPR043504">
    <property type="entry name" value="Peptidase_S1_PA_chymotrypsin"/>
</dbReference>
<gene>
    <name evidence="7" type="ORF">OJ997_33060</name>
</gene>
<dbReference type="PROSITE" id="PS00135">
    <property type="entry name" value="TRYPSIN_SER"/>
    <property type="match status" value="1"/>
</dbReference>
<evidence type="ECO:0000256" key="2">
    <source>
        <dbReference type="ARBA" id="ARBA00022670"/>
    </source>
</evidence>
<comment type="similarity">
    <text evidence="1">Belongs to the peptidase S1 family.</text>
</comment>
<dbReference type="EMBL" id="JAPDDP010000102">
    <property type="protein sequence ID" value="MDA0185182.1"/>
    <property type="molecule type" value="Genomic_DNA"/>
</dbReference>
<evidence type="ECO:0000256" key="1">
    <source>
        <dbReference type="ARBA" id="ARBA00007664"/>
    </source>
</evidence>
<accession>A0A9X3NHI1</accession>
<proteinExistence type="inferred from homology"/>
<keyword evidence="4" id="KW-0720">Serine protease</keyword>
<evidence type="ECO:0000313" key="7">
    <source>
        <dbReference type="EMBL" id="MDA0185182.1"/>
    </source>
</evidence>
<dbReference type="AlphaFoldDB" id="A0A9X3NHI1"/>
<comment type="caution">
    <text evidence="7">The sequence shown here is derived from an EMBL/GenBank/DDBJ whole genome shotgun (WGS) entry which is preliminary data.</text>
</comment>
<dbReference type="GO" id="GO:0006508">
    <property type="term" value="P:proteolysis"/>
    <property type="evidence" value="ECO:0007669"/>
    <property type="project" value="UniProtKB-KW"/>
</dbReference>
<evidence type="ECO:0000256" key="4">
    <source>
        <dbReference type="ARBA" id="ARBA00022825"/>
    </source>
</evidence>
<keyword evidence="8" id="KW-1185">Reference proteome</keyword>
<dbReference type="GO" id="GO:0004252">
    <property type="term" value="F:serine-type endopeptidase activity"/>
    <property type="evidence" value="ECO:0007669"/>
    <property type="project" value="InterPro"/>
</dbReference>
<reference evidence="7" key="1">
    <citation type="submission" date="2022-10" db="EMBL/GenBank/DDBJ databases">
        <title>The WGS of Solirubrobacter phytolaccae KCTC 29190.</title>
        <authorList>
            <person name="Jiang Z."/>
        </authorList>
    </citation>
    <scope>NUCLEOTIDE SEQUENCE</scope>
    <source>
        <strain evidence="7">KCTC 29190</strain>
    </source>
</reference>
<protein>
    <submittedName>
        <fullName evidence="7">S1 family peptidase</fullName>
    </submittedName>
</protein>
<dbReference type="InterPro" id="IPR001254">
    <property type="entry name" value="Trypsin_dom"/>
</dbReference>
<keyword evidence="3" id="KW-0378">Hydrolase</keyword>
<keyword evidence="5" id="KW-1015">Disulfide bond</keyword>
<dbReference type="Proteomes" id="UP001147653">
    <property type="component" value="Unassembled WGS sequence"/>
</dbReference>
<dbReference type="InterPro" id="IPR001316">
    <property type="entry name" value="Pept_S1A_streptogrisin"/>
</dbReference>
<evidence type="ECO:0000256" key="3">
    <source>
        <dbReference type="ARBA" id="ARBA00022801"/>
    </source>
</evidence>
<evidence type="ECO:0000313" key="8">
    <source>
        <dbReference type="Proteomes" id="UP001147653"/>
    </source>
</evidence>
<dbReference type="InterPro" id="IPR009003">
    <property type="entry name" value="Peptidase_S1_PA"/>
</dbReference>
<sequence>MAVATTVITLGSGAVAGAQEPVSVPKVQPVEAVPATEEITSLAAAEGISAAEAQEQLVEQRRIPLLAEAARAQLGDEYGGVWVEDGRIKLAVVSAPGAEGRSALPQETSANVNEAVAAADLGDDVDVVPAPRSEAGLTALQAELDKRLAVANVGAPITIDAESDVKTGTVRLNVPPAPTPEQAQFLATAETEFAGQLSRVAKPAAATTEACTSGAWCDPPLRGGIRLIHGGQGLCSAGFVVRSLIDNKQFLSTAKHCFVGNAGYWSTHFANNSSHNIGGRWSWTEDFGIINIENPGGWNPGPYIRIQSDETYRISGWGSSSVGMRVCFTGGFTDSNCAEVTGGLATREGIPNTYRASYCSVKGDSGGAVFASNNAYGSNIGAYGSCDKFYFSAAAFNTLNVTPQT</sequence>
<organism evidence="7 8">
    <name type="scientific">Solirubrobacter phytolaccae</name>
    <dbReference type="NCBI Taxonomy" id="1404360"/>
    <lineage>
        <taxon>Bacteria</taxon>
        <taxon>Bacillati</taxon>
        <taxon>Actinomycetota</taxon>
        <taxon>Thermoleophilia</taxon>
        <taxon>Solirubrobacterales</taxon>
        <taxon>Solirubrobacteraceae</taxon>
        <taxon>Solirubrobacter</taxon>
    </lineage>
</organism>
<dbReference type="Pfam" id="PF00089">
    <property type="entry name" value="Trypsin"/>
    <property type="match status" value="1"/>
</dbReference>
<name>A0A9X3NHI1_9ACTN</name>
<keyword evidence="2" id="KW-0645">Protease</keyword>
<evidence type="ECO:0000256" key="5">
    <source>
        <dbReference type="ARBA" id="ARBA00023157"/>
    </source>
</evidence>
<dbReference type="SUPFAM" id="SSF50494">
    <property type="entry name" value="Trypsin-like serine proteases"/>
    <property type="match status" value="1"/>
</dbReference>
<dbReference type="CDD" id="cd21112">
    <property type="entry name" value="alphaLP-like"/>
    <property type="match status" value="1"/>
</dbReference>
<dbReference type="Gene3D" id="3.30.300.50">
    <property type="match status" value="1"/>
</dbReference>